<dbReference type="NCBIfam" id="TIGR04178">
    <property type="entry name" value="exo_archaeo"/>
    <property type="match status" value="1"/>
</dbReference>
<dbReference type="InterPro" id="IPR014263">
    <property type="entry name" value="Methanolan_biosynth_EpsI"/>
</dbReference>
<evidence type="ECO:0000313" key="10">
    <source>
        <dbReference type="EMBL" id="MBB4839455.1"/>
    </source>
</evidence>
<dbReference type="InterPro" id="IPR026392">
    <property type="entry name" value="Exo/Archaeosortase_dom"/>
</dbReference>
<keyword evidence="11" id="KW-1185">Reference proteome</keyword>
<evidence type="ECO:0000256" key="2">
    <source>
        <dbReference type="ARBA" id="ARBA00022475"/>
    </source>
</evidence>
<feature type="transmembrane region" description="Helical" evidence="8">
    <location>
        <begin position="224"/>
        <end position="251"/>
    </location>
</feature>
<evidence type="ECO:0000256" key="7">
    <source>
        <dbReference type="ARBA" id="ARBA00023136"/>
    </source>
</evidence>
<dbReference type="Pfam" id="PF09721">
    <property type="entry name" value="Exosortase_EpsH"/>
    <property type="match status" value="1"/>
</dbReference>
<organism evidence="10 11">
    <name type="scientific">Sphingomonas kyeonggiensis</name>
    <dbReference type="NCBI Taxonomy" id="1268553"/>
    <lineage>
        <taxon>Bacteria</taxon>
        <taxon>Pseudomonadati</taxon>
        <taxon>Pseudomonadota</taxon>
        <taxon>Alphaproteobacteria</taxon>
        <taxon>Sphingomonadales</taxon>
        <taxon>Sphingomonadaceae</taxon>
        <taxon>Sphingomonas</taxon>
    </lineage>
</organism>
<feature type="transmembrane region" description="Helical" evidence="8">
    <location>
        <begin position="84"/>
        <end position="103"/>
    </location>
</feature>
<name>A0A7W7K347_9SPHN</name>
<reference evidence="10 11" key="1">
    <citation type="submission" date="2020-08" db="EMBL/GenBank/DDBJ databases">
        <title>Functional genomics of gut bacteria from endangered species of beetles.</title>
        <authorList>
            <person name="Carlos-Shanley C."/>
        </authorList>
    </citation>
    <scope>NUCLEOTIDE SEQUENCE [LARGE SCALE GENOMIC DNA]</scope>
    <source>
        <strain evidence="10 11">S00224</strain>
    </source>
</reference>
<dbReference type="EMBL" id="JACHLN010000002">
    <property type="protein sequence ID" value="MBB4839455.1"/>
    <property type="molecule type" value="Genomic_DNA"/>
</dbReference>
<keyword evidence="7 8" id="KW-0472">Membrane</keyword>
<keyword evidence="2" id="KW-1003">Cell membrane</keyword>
<comment type="caution">
    <text evidence="10">The sequence shown here is derived from an EMBL/GenBank/DDBJ whole genome shotgun (WGS) entry which is preliminary data.</text>
</comment>
<evidence type="ECO:0000256" key="4">
    <source>
        <dbReference type="ARBA" id="ARBA00022692"/>
    </source>
</evidence>
<protein>
    <submittedName>
        <fullName evidence="10">Exosortase A</fullName>
    </submittedName>
</protein>
<evidence type="ECO:0000256" key="6">
    <source>
        <dbReference type="ARBA" id="ARBA00022989"/>
    </source>
</evidence>
<comment type="subcellular location">
    <subcellularLocation>
        <location evidence="1">Cell membrane</location>
        <topology evidence="1">Multi-pass membrane protein</topology>
    </subcellularLocation>
</comment>
<accession>A0A7W7K347</accession>
<evidence type="ECO:0000256" key="8">
    <source>
        <dbReference type="SAM" id="Phobius"/>
    </source>
</evidence>
<keyword evidence="6 8" id="KW-1133">Transmembrane helix</keyword>
<keyword evidence="3" id="KW-0645">Protease</keyword>
<feature type="domain" description="Methanolan biosynthesis EpsI" evidence="9">
    <location>
        <begin position="314"/>
        <end position="501"/>
    </location>
</feature>
<sequence length="513" mass="55314">MADVAIPAQAPMPATATFDARWKRHAAILAGAWVALLAIFHRDTADLATIYWTNTTFGHCLFITPVIAWLVWQRRVELSEVVPQGWWPGLAIVACGGLGWMVGDAAGVALFRHAGLVLMLQGAVVSVLGPNVSRAVLFPLCYMAFLVPFGDFMEGPLQDITITMIMPMLHAFGVPASVDGVLITTSNGYFEVAEACSGAKFVIAMIAFGVLVANVCYVSWRKRAAFMVAAIVVPILANGLRAFGTIYAAWWTSVEAATGFDHIVYGWVFFALVMAAVLAIGWKWFDRDPDARWFDAGKLQAVPTRRVDAPIAGVLVLLVASLFLGWSSLNDARASKLPAQIALPEVPGWHRVPPATRAAWSPNFPGADHMLIGRYADDNGRSVDLAVAVYATQHEGRELVGFGIGAIRENDRWVKIEDLGPVRRGAALRMTGPGRVEREVVTWYRIGGVLTGSEKRVKLETLKTKLLGGNQSGVAVLLSAEQGSENGAHAAIQDFLGAMGPVEGLTDRMTGTH</sequence>
<gene>
    <name evidence="10" type="ORF">HNP52_002524</name>
</gene>
<evidence type="ECO:0000256" key="5">
    <source>
        <dbReference type="ARBA" id="ARBA00022801"/>
    </source>
</evidence>
<keyword evidence="5" id="KW-0378">Hydrolase</keyword>
<dbReference type="Pfam" id="PF11984">
    <property type="entry name" value="DUF3485"/>
    <property type="match status" value="1"/>
</dbReference>
<feature type="transmembrane region" description="Helical" evidence="8">
    <location>
        <begin position="306"/>
        <end position="326"/>
    </location>
</feature>
<feature type="transmembrane region" description="Helical" evidence="8">
    <location>
        <begin position="22"/>
        <end position="40"/>
    </location>
</feature>
<evidence type="ECO:0000259" key="9">
    <source>
        <dbReference type="Pfam" id="PF11984"/>
    </source>
</evidence>
<evidence type="ECO:0000256" key="3">
    <source>
        <dbReference type="ARBA" id="ARBA00022670"/>
    </source>
</evidence>
<dbReference type="GO" id="GO:0006508">
    <property type="term" value="P:proteolysis"/>
    <property type="evidence" value="ECO:0007669"/>
    <property type="project" value="UniProtKB-KW"/>
</dbReference>
<dbReference type="InterPro" id="IPR013426">
    <property type="entry name" value="EpsH-like"/>
</dbReference>
<dbReference type="Proteomes" id="UP000575241">
    <property type="component" value="Unassembled WGS sequence"/>
</dbReference>
<feature type="transmembrane region" description="Helical" evidence="8">
    <location>
        <begin position="198"/>
        <end position="217"/>
    </location>
</feature>
<feature type="transmembrane region" description="Helical" evidence="8">
    <location>
        <begin position="135"/>
        <end position="153"/>
    </location>
</feature>
<feature type="transmembrane region" description="Helical" evidence="8">
    <location>
        <begin position="110"/>
        <end position="129"/>
    </location>
</feature>
<evidence type="ECO:0000313" key="11">
    <source>
        <dbReference type="Proteomes" id="UP000575241"/>
    </source>
</evidence>
<proteinExistence type="predicted"/>
<feature type="transmembrane region" description="Helical" evidence="8">
    <location>
        <begin position="263"/>
        <end position="285"/>
    </location>
</feature>
<keyword evidence="4 8" id="KW-0812">Transmembrane</keyword>
<dbReference type="NCBIfam" id="TIGR02914">
    <property type="entry name" value="EpsI_fam"/>
    <property type="match status" value="1"/>
</dbReference>
<evidence type="ECO:0000256" key="1">
    <source>
        <dbReference type="ARBA" id="ARBA00004651"/>
    </source>
</evidence>
<dbReference type="InterPro" id="IPR017540">
    <property type="entry name" value="Exosortase-1"/>
</dbReference>
<dbReference type="NCBIfam" id="TIGR02602">
    <property type="entry name" value="8TM_EpsH"/>
    <property type="match status" value="1"/>
</dbReference>
<dbReference type="AlphaFoldDB" id="A0A7W7K347"/>
<feature type="transmembrane region" description="Helical" evidence="8">
    <location>
        <begin position="52"/>
        <end position="72"/>
    </location>
</feature>
<dbReference type="InterPro" id="IPR019127">
    <property type="entry name" value="Exosortase"/>
</dbReference>
<dbReference type="NCBIfam" id="TIGR03109">
    <property type="entry name" value="exosort_XrtA"/>
    <property type="match status" value="1"/>
</dbReference>
<dbReference type="GO" id="GO:0008233">
    <property type="term" value="F:peptidase activity"/>
    <property type="evidence" value="ECO:0007669"/>
    <property type="project" value="UniProtKB-KW"/>
</dbReference>
<dbReference type="GO" id="GO:0005886">
    <property type="term" value="C:plasma membrane"/>
    <property type="evidence" value="ECO:0007669"/>
    <property type="project" value="UniProtKB-SubCell"/>
</dbReference>